<reference evidence="2" key="1">
    <citation type="submission" date="2016-10" db="EMBL/GenBank/DDBJ databases">
        <authorList>
            <person name="Varghese N."/>
            <person name="Submissions S."/>
        </authorList>
    </citation>
    <scope>NUCLEOTIDE SEQUENCE [LARGE SCALE GENOMIC DNA]</scope>
    <source>
        <strain evidence="2">CGMCC 1.3566</strain>
    </source>
</reference>
<dbReference type="RefSeq" id="WP_093137810.1">
    <property type="nucleotide sequence ID" value="NZ_FOHJ01000020.1"/>
</dbReference>
<keyword evidence="2" id="KW-1185">Reference proteome</keyword>
<dbReference type="InterPro" id="IPR007554">
    <property type="entry name" value="Glycerophosphate_synth"/>
</dbReference>
<name>A0A1I0JGK9_9BACI</name>
<dbReference type="Proteomes" id="UP000199095">
    <property type="component" value="Unassembled WGS sequence"/>
</dbReference>
<dbReference type="SUPFAM" id="SSF53756">
    <property type="entry name" value="UDP-Glycosyltransferase/glycogen phosphorylase"/>
    <property type="match status" value="1"/>
</dbReference>
<dbReference type="InterPro" id="IPR051612">
    <property type="entry name" value="Teichoic_Acid_Biosynth"/>
</dbReference>
<dbReference type="AlphaFoldDB" id="A0A1I0JGK9"/>
<proteinExistence type="predicted"/>
<dbReference type="GO" id="GO:0047355">
    <property type="term" value="F:CDP-glycerol glycerophosphotransferase activity"/>
    <property type="evidence" value="ECO:0007669"/>
    <property type="project" value="InterPro"/>
</dbReference>
<dbReference type="PANTHER" id="PTHR37316:SF3">
    <property type="entry name" value="TEICHOIC ACID GLYCEROL-PHOSPHATE TRANSFERASE"/>
    <property type="match status" value="1"/>
</dbReference>
<dbReference type="STRING" id="237682.SAMN05421676_1204"/>
<gene>
    <name evidence="1" type="ORF">SAMN05421676_1204</name>
</gene>
<accession>A0A1I0JGK9</accession>
<dbReference type="InterPro" id="IPR043148">
    <property type="entry name" value="TagF_C"/>
</dbReference>
<keyword evidence="1" id="KW-0808">Transferase</keyword>
<dbReference type="Pfam" id="PF04464">
    <property type="entry name" value="Glyphos_transf"/>
    <property type="match status" value="1"/>
</dbReference>
<evidence type="ECO:0000313" key="2">
    <source>
        <dbReference type="Proteomes" id="UP000199095"/>
    </source>
</evidence>
<protein>
    <submittedName>
        <fullName evidence="1">CDP-glycerol glycerophosphotransferase, TagB/SpsB family</fullName>
    </submittedName>
</protein>
<dbReference type="GO" id="GO:0016020">
    <property type="term" value="C:membrane"/>
    <property type="evidence" value="ECO:0007669"/>
    <property type="project" value="InterPro"/>
</dbReference>
<dbReference type="OrthoDB" id="396512at2"/>
<sequence>MKVQVYLDKTYNIDDQYVQIEMLLNSDNNEMIKNKINGLYLFKENLSEKVFLTANITLSGNKIYCIVPMEKLNELTFDNSGWNFKLELNLDNDKVLLSVLNRLKQSKTILVKSDKRKLELVKIYKQNKRNFELCSFKKDIDSVRIIADEVDIIKAKNHQLNIKSRIKPFVTNKNYKFNKFFLWKSNTEITELDKVKVEKLRDGYFFQVDLSGLALYEGDWELFASIEIDESKFVVSVKYQGAQLQGDLYRLYDNFYFYNIDFNNRRNFVISTRKGSAKRMFFVNDIKLQRNHLLLNIDIDANIEDFNITDIVFQNRDTKKEYKYNIVKKTDIQNGTLLKEINLYYAPFIYDHSIWDVYIAYEHIGIKSSSKVSFYEKDLMNHDFIVLPKTVYNQEGYLKRLRPYYTLDKNLAILVNEDVLKCDVFKITYEENNLNINGRLTIPDLEYSLLKIYLEDEEQQLKLTTNNKIYQQNGFYYFESSYDWSQFDLENIQDNLDFSYYIDIDIVGDIYKVPLVSNLDDIRNKSKIMIYPSLYKNINGYPADIKPYYTEDNNLKVFISNSLDVQCNKIESNKDHIKLYLRIEALDVINNSKPELLLEERNTGMKIIEKLKSEKDCFSVKINKKLLHNHDVDNKTVWSLFCRVQTNNHSIKASIYCDDAILINGNSTFKSNAQEYKGNLKYSVFISKKSRSPQLEVRELYMDEFLAGKIKNFFAKLSAKVIGKFVKKPVWLIGENLGEVAQDNGFAFFKYCIENNIPEDFYYISKDNNKNIDNLVPYQNKVIKYDSMKHLIKYHLSDYLIVAHGIRDVIPGYFHRRMGRNPKKVIYLQHGIIAMKKLDFNSKSYNSKIRKFVSSSTFEKNILVNKMNFKEKQIMITGLARFDSLKDNSINKTTREIVVIPTWRDWLIDSRNEFLESDFYKRYHDLLHDKRLHSILEENNLVLKFFPHIEIQKKYIKDFQTTNKRVQIVDVGKESVQDLIQNSSLMISDYSSVIFDFNYLQKPIIFYHFDTDEYMKYRGSYVDLKSDLIGDAAYNHEDLIQYIQEYIQNNFEYKEKYAIQSKKYYNFKDRNNSKRIYDEIKKLY</sequence>
<dbReference type="EMBL" id="FOHJ01000020">
    <property type="protein sequence ID" value="SEU09308.1"/>
    <property type="molecule type" value="Genomic_DNA"/>
</dbReference>
<dbReference type="PANTHER" id="PTHR37316">
    <property type="entry name" value="TEICHOIC ACID GLYCEROL-PHOSPHATE PRIMASE"/>
    <property type="match status" value="1"/>
</dbReference>
<organism evidence="1 2">
    <name type="scientific">Salinibacillus kushneri</name>
    <dbReference type="NCBI Taxonomy" id="237682"/>
    <lineage>
        <taxon>Bacteria</taxon>
        <taxon>Bacillati</taxon>
        <taxon>Bacillota</taxon>
        <taxon>Bacilli</taxon>
        <taxon>Bacillales</taxon>
        <taxon>Bacillaceae</taxon>
        <taxon>Salinibacillus</taxon>
    </lineage>
</organism>
<evidence type="ECO:0000313" key="1">
    <source>
        <dbReference type="EMBL" id="SEU09308.1"/>
    </source>
</evidence>
<dbReference type="Gene3D" id="3.40.50.12580">
    <property type="match status" value="1"/>
</dbReference>